<proteinExistence type="inferred from homology"/>
<dbReference type="InterPro" id="IPR011096">
    <property type="entry name" value="FTP_domain"/>
</dbReference>
<feature type="domain" description="FTP" evidence="14">
    <location>
        <begin position="58"/>
        <end position="105"/>
    </location>
</feature>
<dbReference type="GO" id="GO:0004222">
    <property type="term" value="F:metalloendopeptidase activity"/>
    <property type="evidence" value="ECO:0007669"/>
    <property type="project" value="InterPro"/>
</dbReference>
<keyword evidence="4" id="KW-0964">Secreted</keyword>
<dbReference type="NCBIfam" id="TIGR04183">
    <property type="entry name" value="Por_Secre_tail"/>
    <property type="match status" value="1"/>
</dbReference>
<evidence type="ECO:0000259" key="15">
    <source>
        <dbReference type="Pfam" id="PF18962"/>
    </source>
</evidence>
<dbReference type="PANTHER" id="PTHR33478:SF1">
    <property type="entry name" value="EXTRACELLULAR METALLOPROTEINASE MEP"/>
    <property type="match status" value="1"/>
</dbReference>
<dbReference type="Gene3D" id="3.50.30.30">
    <property type="match status" value="1"/>
</dbReference>
<evidence type="ECO:0000313" key="17">
    <source>
        <dbReference type="Proteomes" id="UP000194873"/>
    </source>
</evidence>
<evidence type="ECO:0000256" key="6">
    <source>
        <dbReference type="ARBA" id="ARBA00022723"/>
    </source>
</evidence>
<dbReference type="CDD" id="cd09596">
    <property type="entry name" value="M36"/>
    <property type="match status" value="1"/>
</dbReference>
<evidence type="ECO:0000256" key="2">
    <source>
        <dbReference type="ARBA" id="ARBA00004613"/>
    </source>
</evidence>
<sequence length="880" mass="92725">MHKSFTKPACRVLAFACLLAAPGLASAQTTPLSSALSQFGSQRNKLGLSESDLSNPAVTSSYTEPASGITHVYLRQRYQGIEVYGAEADVHLNQANKLVSMHSNFVAGVAAQARAATVPALSAVQAVAAAATALNLGSPSGLAIEQNGQPATGLVFNEGGVSLEKIPVKLMYQARPSGELVLVWDVTIAPKQGNHYWNVRVDAATGQLVDKTDYTVSEPVSFADLARRSLATAAWPAPVASAKAATPNSYGVWPITVESPSHGARAVVTNPADATYSPFGWHDTNGVAGAEYTITRGNNVYAYEDRSKRDTPGYSPNGGTDLIFDFPFDQTLAAPTNQDAAITNLFYWNNLMHDVMAYKGFDEASGNFQSRNYTGAGTPQDYVQAEAQDGSDVNNANFSTPVDGSRPRMQMFLWPGIVRATLTVSSPASVAGTYAGINASFGRKLSATTPLTGNLVLVNDGATSTLGCTAPFINVAAVSGSIAVVDRGTCDFSLKVRNAQTAGAKAVIVINNIAGDPYAMGGTDTIGVKIPSLMISLADGNKLKTGLSTGASVAVSLLGSIPPPDRDGDYDNGVIAHEYGHGISTRLTGGPANSSCLPNNTGYETMGEGWSDFFGLWMTTKPGDKGETARGVGTYLSFESPTDLGIRSKPYSTDFAVNNYTYAQLGTTGDKFSETHAVGEVWCAMLWDLNWALVRKYGYNTDLKGVTGGNNIALKLVLDGCKLQPCTPGFVDGRNAILKADSLYNNAANASLIWQVFARRGLGYSAVQGSSKSVNDNTASFDLPAGVLATQKQLSEDVLAVYPNPANSQLTVRTLISSRTPVQVSLLTVLGTVLQKTEVPAAIMQQEGMQLNTTSLAAGLYLVKISTSDGIVTKKILVQH</sequence>
<comment type="cofactor">
    <cofactor evidence="1">
        <name>Zn(2+)</name>
        <dbReference type="ChEBI" id="CHEBI:29105"/>
    </cofactor>
</comment>
<dbReference type="Proteomes" id="UP000194873">
    <property type="component" value="Unassembled WGS sequence"/>
</dbReference>
<evidence type="ECO:0000259" key="13">
    <source>
        <dbReference type="Pfam" id="PF02225"/>
    </source>
</evidence>
<dbReference type="NCBIfam" id="NF038113">
    <property type="entry name" value="T9SSA_dep_M36"/>
    <property type="match status" value="1"/>
</dbReference>
<evidence type="ECO:0000256" key="10">
    <source>
        <dbReference type="ARBA" id="ARBA00023049"/>
    </source>
</evidence>
<dbReference type="InterPro" id="IPR001842">
    <property type="entry name" value="Peptidase_M36"/>
</dbReference>
<comment type="caution">
    <text evidence="16">The sequence shown here is derived from an EMBL/GenBank/DDBJ whole genome shotgun (WGS) entry which is preliminary data.</text>
</comment>
<evidence type="ECO:0000256" key="11">
    <source>
        <dbReference type="ARBA" id="ARBA00023145"/>
    </source>
</evidence>
<keyword evidence="9" id="KW-0862">Zinc</keyword>
<keyword evidence="5" id="KW-0645">Protease</keyword>
<dbReference type="AlphaFoldDB" id="A0A243W859"/>
<dbReference type="CDD" id="cd04818">
    <property type="entry name" value="PA_subtilisin_1"/>
    <property type="match status" value="1"/>
</dbReference>
<name>A0A243W859_9BACT</name>
<keyword evidence="17" id="KW-1185">Reference proteome</keyword>
<comment type="similarity">
    <text evidence="3">Belongs to the peptidase M36 family.</text>
</comment>
<dbReference type="InterPro" id="IPR046450">
    <property type="entry name" value="PA_dom_sf"/>
</dbReference>
<accession>A0A243W859</accession>
<keyword evidence="10" id="KW-0482">Metalloprotease</keyword>
<dbReference type="Pfam" id="PF18962">
    <property type="entry name" value="Por_Secre_tail"/>
    <property type="match status" value="1"/>
</dbReference>
<evidence type="ECO:0000256" key="9">
    <source>
        <dbReference type="ARBA" id="ARBA00022833"/>
    </source>
</evidence>
<evidence type="ECO:0000256" key="5">
    <source>
        <dbReference type="ARBA" id="ARBA00022670"/>
    </source>
</evidence>
<dbReference type="GO" id="GO:0005615">
    <property type="term" value="C:extracellular space"/>
    <property type="evidence" value="ECO:0007669"/>
    <property type="project" value="InterPro"/>
</dbReference>
<dbReference type="Pfam" id="PF02225">
    <property type="entry name" value="PA"/>
    <property type="match status" value="1"/>
</dbReference>
<evidence type="ECO:0000313" key="16">
    <source>
        <dbReference type="EMBL" id="OUJ69123.1"/>
    </source>
</evidence>
<dbReference type="Gene3D" id="1.10.390.10">
    <property type="entry name" value="Neutral Protease Domain 2"/>
    <property type="match status" value="1"/>
</dbReference>
<evidence type="ECO:0000256" key="8">
    <source>
        <dbReference type="ARBA" id="ARBA00022801"/>
    </source>
</evidence>
<evidence type="ECO:0000256" key="7">
    <source>
        <dbReference type="ARBA" id="ARBA00022729"/>
    </source>
</evidence>
<comment type="subcellular location">
    <subcellularLocation>
        <location evidence="2">Secreted</location>
    </subcellularLocation>
</comment>
<dbReference type="EMBL" id="MTSE01000038">
    <property type="protein sequence ID" value="OUJ69123.1"/>
    <property type="molecule type" value="Genomic_DNA"/>
</dbReference>
<dbReference type="Pfam" id="PF02128">
    <property type="entry name" value="Peptidase_M36"/>
    <property type="match status" value="1"/>
</dbReference>
<evidence type="ECO:0000259" key="14">
    <source>
        <dbReference type="Pfam" id="PF07504"/>
    </source>
</evidence>
<evidence type="ECO:0000256" key="3">
    <source>
        <dbReference type="ARBA" id="ARBA00006006"/>
    </source>
</evidence>
<evidence type="ECO:0000256" key="1">
    <source>
        <dbReference type="ARBA" id="ARBA00001947"/>
    </source>
</evidence>
<dbReference type="InterPro" id="IPR003137">
    <property type="entry name" value="PA_domain"/>
</dbReference>
<dbReference type="Gene3D" id="3.10.170.10">
    <property type="match status" value="1"/>
</dbReference>
<evidence type="ECO:0008006" key="18">
    <source>
        <dbReference type="Google" id="ProtNLM"/>
    </source>
</evidence>
<feature type="signal peptide" evidence="12">
    <location>
        <begin position="1"/>
        <end position="27"/>
    </location>
</feature>
<keyword evidence="11" id="KW-0865">Zymogen</keyword>
<dbReference type="InterPro" id="IPR026444">
    <property type="entry name" value="Secre_tail"/>
</dbReference>
<dbReference type="SUPFAM" id="SSF55486">
    <property type="entry name" value="Metalloproteases ('zincins'), catalytic domain"/>
    <property type="match status" value="1"/>
</dbReference>
<keyword evidence="6" id="KW-0479">Metal-binding</keyword>
<dbReference type="OrthoDB" id="5377264at2"/>
<dbReference type="Gene3D" id="3.10.450.490">
    <property type="match status" value="1"/>
</dbReference>
<evidence type="ECO:0000256" key="12">
    <source>
        <dbReference type="SAM" id="SignalP"/>
    </source>
</evidence>
<feature type="domain" description="Secretion system C-terminal sorting" evidence="15">
    <location>
        <begin position="801"/>
        <end position="878"/>
    </location>
</feature>
<keyword evidence="8" id="KW-0378">Hydrolase</keyword>
<feature type="chain" id="PRO_5012851462" description="Metalloprotease" evidence="12">
    <location>
        <begin position="28"/>
        <end position="880"/>
    </location>
</feature>
<evidence type="ECO:0000256" key="4">
    <source>
        <dbReference type="ARBA" id="ARBA00022525"/>
    </source>
</evidence>
<dbReference type="GO" id="GO:0008270">
    <property type="term" value="F:zinc ion binding"/>
    <property type="evidence" value="ECO:0007669"/>
    <property type="project" value="InterPro"/>
</dbReference>
<dbReference type="Pfam" id="PF07504">
    <property type="entry name" value="FTP"/>
    <property type="match status" value="1"/>
</dbReference>
<dbReference type="InterPro" id="IPR027268">
    <property type="entry name" value="Peptidase_M4/M1_CTD_sf"/>
</dbReference>
<dbReference type="RefSeq" id="WP_086597211.1">
    <property type="nucleotide sequence ID" value="NZ_MTSE01000038.1"/>
</dbReference>
<dbReference type="GO" id="GO:0006508">
    <property type="term" value="P:proteolysis"/>
    <property type="evidence" value="ECO:0007669"/>
    <property type="project" value="UniProtKB-KW"/>
</dbReference>
<protein>
    <recommendedName>
        <fullName evidence="18">Metalloprotease</fullName>
    </recommendedName>
</protein>
<keyword evidence="7 12" id="KW-0732">Signal</keyword>
<reference evidence="16 17" key="1">
    <citation type="submission" date="2017-01" db="EMBL/GenBank/DDBJ databases">
        <title>A new Hymenobacter.</title>
        <authorList>
            <person name="Liang Y."/>
            <person name="Feng F."/>
        </authorList>
    </citation>
    <scope>NUCLEOTIDE SEQUENCE [LARGE SCALE GENOMIC DNA]</scope>
    <source>
        <strain evidence="16">MIMBbqt21</strain>
    </source>
</reference>
<dbReference type="PANTHER" id="PTHR33478">
    <property type="entry name" value="EXTRACELLULAR METALLOPROTEINASE MEP"/>
    <property type="match status" value="1"/>
</dbReference>
<organism evidence="16 17">
    <name type="scientific">Hymenobacter crusticola</name>
    <dbReference type="NCBI Taxonomy" id="1770526"/>
    <lineage>
        <taxon>Bacteria</taxon>
        <taxon>Pseudomonadati</taxon>
        <taxon>Bacteroidota</taxon>
        <taxon>Cytophagia</taxon>
        <taxon>Cytophagales</taxon>
        <taxon>Hymenobacteraceae</taxon>
        <taxon>Hymenobacter</taxon>
    </lineage>
</organism>
<feature type="domain" description="PA" evidence="13">
    <location>
        <begin position="452"/>
        <end position="543"/>
    </location>
</feature>
<dbReference type="SUPFAM" id="SSF52025">
    <property type="entry name" value="PA domain"/>
    <property type="match status" value="1"/>
</dbReference>
<gene>
    <name evidence="16" type="ORF">BXP70_26925</name>
</gene>
<dbReference type="InterPro" id="IPR050371">
    <property type="entry name" value="Fungal_virulence_M36"/>
</dbReference>